<dbReference type="Pfam" id="PF02469">
    <property type="entry name" value="Fasciclin"/>
    <property type="match status" value="2"/>
</dbReference>
<dbReference type="GO" id="GO:0007155">
    <property type="term" value="P:cell adhesion"/>
    <property type="evidence" value="ECO:0007669"/>
    <property type="project" value="TreeGrafter"/>
</dbReference>
<dbReference type="SMART" id="SM00554">
    <property type="entry name" value="FAS1"/>
    <property type="match status" value="2"/>
</dbReference>
<dbReference type="GO" id="GO:0050839">
    <property type="term" value="F:cell adhesion molecule binding"/>
    <property type="evidence" value="ECO:0007669"/>
    <property type="project" value="TreeGrafter"/>
</dbReference>
<sequence length="257" mass="28384">MLRARGGEVSSPWGQGPYTIFAPTDEAFNRLPGGIQQSLQEDPELLRRTLLYHISPGVREARALRNEIRVDTLVSDKQLTVRIYADKKPTVNSAVLTVPDARGSNGIVHIVSDVIYPIPEGDLWKTLESCNAFSSFAKLVREAELEDILSNTEKEEKWTIFVPVNAAFLLDESDKNDTNSLRELVRSHMVLGSHYSASLRDGLILYSVSAAATELEVGVRNGKLREVNIGRVLKADIPATNGVIHAIDRILLLPSIC</sequence>
<dbReference type="GO" id="GO:0030198">
    <property type="term" value="P:extracellular matrix organization"/>
    <property type="evidence" value="ECO:0007669"/>
    <property type="project" value="TreeGrafter"/>
</dbReference>
<dbReference type="PANTHER" id="PTHR10900:SF124">
    <property type="entry name" value="FI05614P"/>
    <property type="match status" value="1"/>
</dbReference>
<dbReference type="EMBL" id="CAJPEV010000069">
    <property type="protein sequence ID" value="CAG0880024.1"/>
    <property type="molecule type" value="Genomic_DNA"/>
</dbReference>
<feature type="domain" description="FAS1" evidence="1">
    <location>
        <begin position="120"/>
        <end position="251"/>
    </location>
</feature>
<dbReference type="EMBL" id="LR899586">
    <property type="protein sequence ID" value="CAD7240861.1"/>
    <property type="molecule type" value="Genomic_DNA"/>
</dbReference>
<feature type="domain" description="FAS1" evidence="1">
    <location>
        <begin position="1"/>
        <end position="115"/>
    </location>
</feature>
<evidence type="ECO:0000259" key="1">
    <source>
        <dbReference type="PROSITE" id="PS50213"/>
    </source>
</evidence>
<organism evidence="2">
    <name type="scientific">Darwinula stevensoni</name>
    <dbReference type="NCBI Taxonomy" id="69355"/>
    <lineage>
        <taxon>Eukaryota</taxon>
        <taxon>Metazoa</taxon>
        <taxon>Ecdysozoa</taxon>
        <taxon>Arthropoda</taxon>
        <taxon>Crustacea</taxon>
        <taxon>Oligostraca</taxon>
        <taxon>Ostracoda</taxon>
        <taxon>Podocopa</taxon>
        <taxon>Podocopida</taxon>
        <taxon>Darwinulocopina</taxon>
        <taxon>Darwinuloidea</taxon>
        <taxon>Darwinulidae</taxon>
        <taxon>Darwinula</taxon>
    </lineage>
</organism>
<dbReference type="AlphaFoldDB" id="A0A7R9A2I6"/>
<dbReference type="OrthoDB" id="286301at2759"/>
<dbReference type="Gene3D" id="2.30.180.10">
    <property type="entry name" value="FAS1 domain"/>
    <property type="match status" value="2"/>
</dbReference>
<dbReference type="GO" id="GO:0031012">
    <property type="term" value="C:extracellular matrix"/>
    <property type="evidence" value="ECO:0007669"/>
    <property type="project" value="TreeGrafter"/>
</dbReference>
<proteinExistence type="predicted"/>
<reference evidence="2" key="1">
    <citation type="submission" date="2020-11" db="EMBL/GenBank/DDBJ databases">
        <authorList>
            <person name="Tran Van P."/>
        </authorList>
    </citation>
    <scope>NUCLEOTIDE SEQUENCE</scope>
</reference>
<protein>
    <recommendedName>
        <fullName evidence="1">FAS1 domain-containing protein</fullName>
    </recommendedName>
</protein>
<name>A0A7R9A2I6_9CRUS</name>
<dbReference type="Proteomes" id="UP000677054">
    <property type="component" value="Unassembled WGS sequence"/>
</dbReference>
<dbReference type="InterPro" id="IPR036378">
    <property type="entry name" value="FAS1_dom_sf"/>
</dbReference>
<accession>A0A7R9A2I6</accession>
<dbReference type="InterPro" id="IPR000782">
    <property type="entry name" value="FAS1_domain"/>
</dbReference>
<evidence type="ECO:0000313" key="3">
    <source>
        <dbReference type="Proteomes" id="UP000677054"/>
    </source>
</evidence>
<dbReference type="PANTHER" id="PTHR10900">
    <property type="entry name" value="PERIOSTIN-RELATED"/>
    <property type="match status" value="1"/>
</dbReference>
<dbReference type="InterPro" id="IPR050904">
    <property type="entry name" value="Adhesion/Biosynth-related"/>
</dbReference>
<dbReference type="PROSITE" id="PS50213">
    <property type="entry name" value="FAS1"/>
    <property type="match status" value="2"/>
</dbReference>
<evidence type="ECO:0000313" key="2">
    <source>
        <dbReference type="EMBL" id="CAD7240861.1"/>
    </source>
</evidence>
<gene>
    <name evidence="2" type="ORF">DSTB1V02_LOCUS866</name>
</gene>
<keyword evidence="3" id="KW-1185">Reference proteome</keyword>
<dbReference type="GO" id="GO:0005615">
    <property type="term" value="C:extracellular space"/>
    <property type="evidence" value="ECO:0007669"/>
    <property type="project" value="TreeGrafter"/>
</dbReference>
<dbReference type="SUPFAM" id="SSF82153">
    <property type="entry name" value="FAS1 domain"/>
    <property type="match status" value="2"/>
</dbReference>